<dbReference type="Proteomes" id="UP000316270">
    <property type="component" value="Chromosome 8"/>
</dbReference>
<dbReference type="OrthoDB" id="6423603at2759"/>
<keyword evidence="3" id="KW-1185">Reference proteome</keyword>
<feature type="compositionally biased region" description="Pro residues" evidence="1">
    <location>
        <begin position="143"/>
        <end position="169"/>
    </location>
</feature>
<sequence length="427" mass="47898">MGVHGASIRTPNHLPFHPTLHNETSQLDLSAFCNGIVREAEKLIVKDVRDNSLFSAGALAMSKSVEDKTGTKSLYDACGADNQDERWSARSSEHKEEDIGWTEFEEGVLKKRLENEFDYKPDVYDCQLICEWPTASEEIVQPAPQPPLKPAPQPPPKPASEPAPEPAPKPSSGTDPAQDTQEESHQPETSPEDQDCLIETAPEDSPVPRQAAALPPDFTLQSEYPFLDINPQMQAPRETNTHNGLVYETAHKGHHKGRAAHRFKNRVFSLLVLTKARFITNINNLNPARSFLVVQIPVNITSVPTAFYSNGQHRNLIVAEDVQKSDVTCGDQYLSVEHCYQTSRTPLTTHWLRAVALKPVDGAGTIWQDVYYDRDALSFIQHDMSFFTHWVRDGKKGGKRKFHRPPTLIADSEVSKVTEHYKQWTHG</sequence>
<dbReference type="PANTHER" id="PTHR40370">
    <property type="entry name" value="EXPRESSED PROTEIN"/>
    <property type="match status" value="1"/>
</dbReference>
<proteinExistence type="predicted"/>
<accession>A0A517LAM7</accession>
<gene>
    <name evidence="2" type="ORF">FKW77_003116</name>
</gene>
<reference evidence="2 3" key="1">
    <citation type="submission" date="2019-07" db="EMBL/GenBank/DDBJ databases">
        <title>Finished genome of Venturia effusa.</title>
        <authorList>
            <person name="Young C.A."/>
            <person name="Cox M.P."/>
            <person name="Ganley A.R.D."/>
            <person name="David W.J."/>
        </authorList>
    </citation>
    <scope>NUCLEOTIDE SEQUENCE [LARGE SCALE GENOMIC DNA]</scope>
    <source>
        <strain evidence="3">albino</strain>
    </source>
</reference>
<evidence type="ECO:0000256" key="1">
    <source>
        <dbReference type="SAM" id="MobiDB-lite"/>
    </source>
</evidence>
<evidence type="ECO:0000313" key="3">
    <source>
        <dbReference type="Proteomes" id="UP000316270"/>
    </source>
</evidence>
<protein>
    <submittedName>
        <fullName evidence="2">Uncharacterized protein</fullName>
    </submittedName>
</protein>
<evidence type="ECO:0000313" key="2">
    <source>
        <dbReference type="EMBL" id="QDS72689.1"/>
    </source>
</evidence>
<dbReference type="PANTHER" id="PTHR40370:SF1">
    <property type="entry name" value="DUF3074 DOMAIN-CONTAINING PROTEIN"/>
    <property type="match status" value="1"/>
</dbReference>
<name>A0A517LAM7_9PEZI</name>
<organism evidence="2 3">
    <name type="scientific">Venturia effusa</name>
    <dbReference type="NCBI Taxonomy" id="50376"/>
    <lineage>
        <taxon>Eukaryota</taxon>
        <taxon>Fungi</taxon>
        <taxon>Dikarya</taxon>
        <taxon>Ascomycota</taxon>
        <taxon>Pezizomycotina</taxon>
        <taxon>Dothideomycetes</taxon>
        <taxon>Pleosporomycetidae</taxon>
        <taxon>Venturiales</taxon>
        <taxon>Venturiaceae</taxon>
        <taxon>Venturia</taxon>
    </lineage>
</organism>
<dbReference type="AlphaFoldDB" id="A0A517LAM7"/>
<feature type="region of interest" description="Disordered" evidence="1">
    <location>
        <begin position="141"/>
        <end position="193"/>
    </location>
</feature>
<dbReference type="EMBL" id="CP042192">
    <property type="protein sequence ID" value="QDS72689.1"/>
    <property type="molecule type" value="Genomic_DNA"/>
</dbReference>